<proteinExistence type="predicted"/>
<gene>
    <name evidence="1" type="ORF">IWQ57_003070</name>
</gene>
<sequence length="588" mass="64109">AAAHSRRMEALQTQAADAADRAERHVAARQLAEERLAESEASAASRIAELEDQLDRAREEREQGEAALLEELRAAEQLATQCEDDAHADRMEAEALRAENATLAARTDELAAEADELAAECAGLRERVDGDAGGSAHYAELLRAVADKRRAERAQWTAERDAMQARLNRYKYREQMWAIQDEHLQELLEIKEAARQHMVQEARALYCELQDEAEAAADAGAEAAAVAETASSAAAGAALDGDLADVRELTRAVFLETIERAQEAHVASVRAEGAVQELSYMRMQGQIVETVGDMSAQHKAECARLEADLAAARADYRKLQEMAVANRAAFEARVAELDARIAESGAAPDAAQLESENAALAAQVQQLGDLATDLEARLEVADYAVDDERAEADRQRLGLESQNAHMTRVLEQCEVDMAAHVEQISAMGQHIAELESDRAIMAEQTQFQIAWLKENYAKAYQDLDAALNGNGGGGGGHNNLRQRIRYVESLKTQILALKRECLEAARDRDRFRHSAALLKSELGAYKEVSGAEALRSRVPARARSVARRPDAASAADGPRSALARKGAAVARRALDDARQHQQMAVVDE</sequence>
<comment type="caution">
    <text evidence="1">The sequence shown here is derived from an EMBL/GenBank/DDBJ whole genome shotgun (WGS) entry which is preliminary data.</text>
</comment>
<name>A0ACC1JY45_9FUNG</name>
<reference evidence="1" key="1">
    <citation type="submission" date="2022-07" db="EMBL/GenBank/DDBJ databases">
        <title>Phylogenomic reconstructions and comparative analyses of Kickxellomycotina fungi.</title>
        <authorList>
            <person name="Reynolds N.K."/>
            <person name="Stajich J.E."/>
            <person name="Barry K."/>
            <person name="Grigoriev I.V."/>
            <person name="Crous P."/>
            <person name="Smith M.E."/>
        </authorList>
    </citation>
    <scope>NUCLEOTIDE SEQUENCE</scope>
    <source>
        <strain evidence="1">CBS 109366</strain>
    </source>
</reference>
<evidence type="ECO:0000313" key="1">
    <source>
        <dbReference type="EMBL" id="KAJ2769517.1"/>
    </source>
</evidence>
<accession>A0ACC1JY45</accession>
<keyword evidence="2" id="KW-1185">Reference proteome</keyword>
<protein>
    <submittedName>
        <fullName evidence="1">Uncharacterized protein</fullName>
    </submittedName>
</protein>
<dbReference type="Proteomes" id="UP001140234">
    <property type="component" value="Unassembled WGS sequence"/>
</dbReference>
<dbReference type="EMBL" id="JANBUJ010000920">
    <property type="protein sequence ID" value="KAJ2769517.1"/>
    <property type="molecule type" value="Genomic_DNA"/>
</dbReference>
<evidence type="ECO:0000313" key="2">
    <source>
        <dbReference type="Proteomes" id="UP001140234"/>
    </source>
</evidence>
<organism evidence="1 2">
    <name type="scientific">Coemansia nantahalensis</name>
    <dbReference type="NCBI Taxonomy" id="2789366"/>
    <lineage>
        <taxon>Eukaryota</taxon>
        <taxon>Fungi</taxon>
        <taxon>Fungi incertae sedis</taxon>
        <taxon>Zoopagomycota</taxon>
        <taxon>Kickxellomycotina</taxon>
        <taxon>Kickxellomycetes</taxon>
        <taxon>Kickxellales</taxon>
        <taxon>Kickxellaceae</taxon>
        <taxon>Coemansia</taxon>
    </lineage>
</organism>
<feature type="non-terminal residue" evidence="1">
    <location>
        <position position="1"/>
    </location>
</feature>